<dbReference type="GO" id="GO:0000139">
    <property type="term" value="C:Golgi membrane"/>
    <property type="evidence" value="ECO:0007669"/>
    <property type="project" value="TreeGrafter"/>
</dbReference>
<dbReference type="GO" id="GO:0005789">
    <property type="term" value="C:endoplasmic reticulum membrane"/>
    <property type="evidence" value="ECO:0007669"/>
    <property type="project" value="TreeGrafter"/>
</dbReference>
<accession>A0A9P6WII8</accession>
<evidence type="ECO:0000313" key="10">
    <source>
        <dbReference type="Proteomes" id="UP000697127"/>
    </source>
</evidence>
<dbReference type="InterPro" id="IPR051136">
    <property type="entry name" value="Intracellular_Lectin-GPT"/>
</dbReference>
<feature type="region of interest" description="Disordered" evidence="6">
    <location>
        <begin position="303"/>
        <end position="327"/>
    </location>
</feature>
<protein>
    <recommendedName>
        <fullName evidence="8">L-type lectin-like domain-containing protein</fullName>
    </recommendedName>
</protein>
<dbReference type="PANTHER" id="PTHR12223:SF28">
    <property type="entry name" value="LECTIN, MANNOSE BINDING 1 LIKE"/>
    <property type="match status" value="1"/>
</dbReference>
<dbReference type="PANTHER" id="PTHR12223">
    <property type="entry name" value="VESICULAR MANNOSE-BINDING LECTIN"/>
    <property type="match status" value="1"/>
</dbReference>
<evidence type="ECO:0000256" key="1">
    <source>
        <dbReference type="ARBA" id="ARBA00004479"/>
    </source>
</evidence>
<dbReference type="Proteomes" id="UP000697127">
    <property type="component" value="Unassembled WGS sequence"/>
</dbReference>
<dbReference type="GO" id="GO:0030134">
    <property type="term" value="C:COPII-coated ER to Golgi transport vesicle"/>
    <property type="evidence" value="ECO:0007669"/>
    <property type="project" value="TreeGrafter"/>
</dbReference>
<comment type="caution">
    <text evidence="9">The sequence shown here is derived from an EMBL/GenBank/DDBJ whole genome shotgun (WGS) entry which is preliminary data.</text>
</comment>
<dbReference type="GO" id="GO:0005537">
    <property type="term" value="F:D-mannose binding"/>
    <property type="evidence" value="ECO:0007669"/>
    <property type="project" value="TreeGrafter"/>
</dbReference>
<evidence type="ECO:0000256" key="2">
    <source>
        <dbReference type="ARBA" id="ARBA00022692"/>
    </source>
</evidence>
<comment type="subcellular location">
    <subcellularLocation>
        <location evidence="1">Membrane</location>
        <topology evidence="1">Single-pass type I membrane protein</topology>
    </subcellularLocation>
</comment>
<keyword evidence="4 7" id="KW-1133">Transmembrane helix</keyword>
<evidence type="ECO:0000256" key="7">
    <source>
        <dbReference type="SAM" id="Phobius"/>
    </source>
</evidence>
<organism evidence="9 10">
    <name type="scientific">Pichia californica</name>
    <dbReference type="NCBI Taxonomy" id="460514"/>
    <lineage>
        <taxon>Eukaryota</taxon>
        <taxon>Fungi</taxon>
        <taxon>Dikarya</taxon>
        <taxon>Ascomycota</taxon>
        <taxon>Saccharomycotina</taxon>
        <taxon>Pichiomycetes</taxon>
        <taxon>Pichiales</taxon>
        <taxon>Pichiaceae</taxon>
        <taxon>Pichia</taxon>
    </lineage>
</organism>
<feature type="transmembrane region" description="Helical" evidence="7">
    <location>
        <begin position="464"/>
        <end position="484"/>
    </location>
</feature>
<keyword evidence="3" id="KW-0732">Signal</keyword>
<dbReference type="SUPFAM" id="SSF49899">
    <property type="entry name" value="Concanavalin A-like lectins/glucanases"/>
    <property type="match status" value="1"/>
</dbReference>
<keyword evidence="10" id="KW-1185">Reference proteome</keyword>
<gene>
    <name evidence="9" type="ORF">C6P40_004196</name>
</gene>
<keyword evidence="5 7" id="KW-0472">Membrane</keyword>
<dbReference type="EMBL" id="PUHW01000531">
    <property type="protein sequence ID" value="KAG0686408.1"/>
    <property type="molecule type" value="Genomic_DNA"/>
</dbReference>
<dbReference type="GO" id="GO:0006888">
    <property type="term" value="P:endoplasmic reticulum to Golgi vesicle-mediated transport"/>
    <property type="evidence" value="ECO:0007669"/>
    <property type="project" value="TreeGrafter"/>
</dbReference>
<proteinExistence type="predicted"/>
<evidence type="ECO:0000256" key="5">
    <source>
        <dbReference type="ARBA" id="ARBA00023136"/>
    </source>
</evidence>
<evidence type="ECO:0000259" key="8">
    <source>
        <dbReference type="PROSITE" id="PS51328"/>
    </source>
</evidence>
<keyword evidence="2 7" id="KW-0812">Transmembrane</keyword>
<dbReference type="GO" id="GO:0005793">
    <property type="term" value="C:endoplasmic reticulum-Golgi intermediate compartment"/>
    <property type="evidence" value="ECO:0007669"/>
    <property type="project" value="TreeGrafter"/>
</dbReference>
<feature type="domain" description="L-type lectin-like" evidence="8">
    <location>
        <begin position="35"/>
        <end position="261"/>
    </location>
</feature>
<dbReference type="InterPro" id="IPR005052">
    <property type="entry name" value="Lectin_leg"/>
</dbReference>
<dbReference type="Pfam" id="PF03388">
    <property type="entry name" value="Lectin_leg-like"/>
    <property type="match status" value="1"/>
</dbReference>
<name>A0A9P6WII8_9ASCO</name>
<evidence type="ECO:0000256" key="3">
    <source>
        <dbReference type="ARBA" id="ARBA00022729"/>
    </source>
</evidence>
<dbReference type="Gene3D" id="2.60.120.200">
    <property type="match status" value="1"/>
</dbReference>
<dbReference type="InterPro" id="IPR013320">
    <property type="entry name" value="ConA-like_dom_sf"/>
</dbReference>
<evidence type="ECO:0000256" key="4">
    <source>
        <dbReference type="ARBA" id="ARBA00022989"/>
    </source>
</evidence>
<evidence type="ECO:0000313" key="9">
    <source>
        <dbReference type="EMBL" id="KAG0686408.1"/>
    </source>
</evidence>
<evidence type="ECO:0000256" key="6">
    <source>
        <dbReference type="SAM" id="MobiDB-lite"/>
    </source>
</evidence>
<dbReference type="OrthoDB" id="10265193at2759"/>
<dbReference type="PROSITE" id="PS51328">
    <property type="entry name" value="L_LECTIN_LIKE"/>
    <property type="match status" value="1"/>
</dbReference>
<sequence>MVALNFTFTSKFMFNSTFFTLLSFITIVSSSKITVKEIAAYSIKNLISINSIDDLSENWVHLGDSYYEEGRIILTPKPLLSSADEDGIQFGSLWSSISNPLSSFTTELTIRSLGNYGLTNAGFSFFIVDESSIDIKSNDNFGGPSSYKGFQILLNMDEKLGPNLRTYLNDGSKSIDIANDYIAAYKYEYQNSQVPVTLKIAYENKFFKITCDNKLLFQTNEINFSELLNSNNIKFGITALSSKNIKLHEQFEILKLTTYDQVTPDMKMETEETLITLHSTPDESKEKQRSSLFLQQQQKLRERLSTQKSGSAGFKDNDFGHSSLSSSNTDHELQKIKEILTTLVKKVQQNDNNQLQVQLLSLSDNVGTLNDNYIKLINEFNILNNKYAELSNMFRKQFDLLDNYDTSLRSFDKVLQNQLKSSDNLDNKLSTISSYYSNINSRDLENSNSKSSTNDDPFSKLKSLIYMIFLPLLALVGLVALWIHKLRNDIRHSKVL</sequence>
<reference evidence="9" key="1">
    <citation type="submission" date="2020-11" db="EMBL/GenBank/DDBJ databases">
        <title>Kefir isolates.</title>
        <authorList>
            <person name="Marcisauskas S."/>
            <person name="Kim Y."/>
            <person name="Blasche S."/>
        </authorList>
    </citation>
    <scope>NUCLEOTIDE SEQUENCE</scope>
    <source>
        <strain evidence="9">Olga-1</strain>
    </source>
</reference>
<dbReference type="AlphaFoldDB" id="A0A9P6WII8"/>